<dbReference type="RefSeq" id="WP_377912283.1">
    <property type="nucleotide sequence ID" value="NZ_JBHRZT010000020.1"/>
</dbReference>
<evidence type="ECO:0000256" key="1">
    <source>
        <dbReference type="ARBA" id="ARBA00001968"/>
    </source>
</evidence>
<evidence type="ECO:0000259" key="7">
    <source>
        <dbReference type="Pfam" id="PF08340"/>
    </source>
</evidence>
<comment type="similarity">
    <text evidence="5">Belongs to the YicC/YloC family.</text>
</comment>
<keyword evidence="9" id="KW-1185">Reference proteome</keyword>
<comment type="cofactor">
    <cofactor evidence="1">
        <name>a divalent metal cation</name>
        <dbReference type="ChEBI" id="CHEBI:60240"/>
    </cofactor>
</comment>
<evidence type="ECO:0000313" key="9">
    <source>
        <dbReference type="Proteomes" id="UP001595752"/>
    </source>
</evidence>
<dbReference type="NCBIfam" id="TIGR00255">
    <property type="entry name" value="YicC/YloC family endoribonuclease"/>
    <property type="match status" value="1"/>
</dbReference>
<keyword evidence="2" id="KW-0540">Nuclease</keyword>
<dbReference type="EMBL" id="JBHRZT010000020">
    <property type="protein sequence ID" value="MFC3882633.1"/>
    <property type="molecule type" value="Genomic_DNA"/>
</dbReference>
<keyword evidence="3" id="KW-0255">Endonuclease</keyword>
<evidence type="ECO:0000256" key="5">
    <source>
        <dbReference type="ARBA" id="ARBA00035648"/>
    </source>
</evidence>
<dbReference type="InterPro" id="IPR013551">
    <property type="entry name" value="YicC-like_C"/>
</dbReference>
<dbReference type="Pfam" id="PF03755">
    <property type="entry name" value="YicC-like_N"/>
    <property type="match status" value="1"/>
</dbReference>
<gene>
    <name evidence="8" type="ORF">ACFOU2_03660</name>
</gene>
<protein>
    <submittedName>
        <fullName evidence="8">YicC/YloC family endoribonuclease</fullName>
        <ecNumber evidence="8">3.1.-.-</ecNumber>
    </submittedName>
</protein>
<proteinExistence type="inferred from homology"/>
<evidence type="ECO:0000256" key="4">
    <source>
        <dbReference type="ARBA" id="ARBA00022801"/>
    </source>
</evidence>
<comment type="caution">
    <text evidence="8">The sequence shown here is derived from an EMBL/GenBank/DDBJ whole genome shotgun (WGS) entry which is preliminary data.</text>
</comment>
<dbReference type="Proteomes" id="UP001595752">
    <property type="component" value="Unassembled WGS sequence"/>
</dbReference>
<dbReference type="GO" id="GO:0016787">
    <property type="term" value="F:hydrolase activity"/>
    <property type="evidence" value="ECO:0007669"/>
    <property type="project" value="UniProtKB-KW"/>
</dbReference>
<name>A0ABV8AXD6_9BACI</name>
<reference evidence="9" key="1">
    <citation type="journal article" date="2019" name="Int. J. Syst. Evol. Microbiol.">
        <title>The Global Catalogue of Microorganisms (GCM) 10K type strain sequencing project: providing services to taxonomists for standard genome sequencing and annotation.</title>
        <authorList>
            <consortium name="The Broad Institute Genomics Platform"/>
            <consortium name="The Broad Institute Genome Sequencing Center for Infectious Disease"/>
            <person name="Wu L."/>
            <person name="Ma J."/>
        </authorList>
    </citation>
    <scope>NUCLEOTIDE SEQUENCE [LARGE SCALE GENOMIC DNA]</scope>
    <source>
        <strain evidence="9">CCUG 61889</strain>
    </source>
</reference>
<keyword evidence="4 8" id="KW-0378">Hydrolase</keyword>
<feature type="domain" description="Endoribonuclease YicC-like N-terminal" evidence="6">
    <location>
        <begin position="2"/>
        <end position="156"/>
    </location>
</feature>
<dbReference type="EC" id="3.1.-.-" evidence="8"/>
<evidence type="ECO:0000256" key="3">
    <source>
        <dbReference type="ARBA" id="ARBA00022759"/>
    </source>
</evidence>
<dbReference type="InterPro" id="IPR013527">
    <property type="entry name" value="YicC-like_N"/>
</dbReference>
<dbReference type="PANTHER" id="PTHR30636">
    <property type="entry name" value="UPF0701 PROTEIN YICC"/>
    <property type="match status" value="1"/>
</dbReference>
<dbReference type="InterPro" id="IPR005229">
    <property type="entry name" value="YicC/YloC-like"/>
</dbReference>
<evidence type="ECO:0000256" key="2">
    <source>
        <dbReference type="ARBA" id="ARBA00022722"/>
    </source>
</evidence>
<feature type="domain" description="Endoribonuclease YicC-like C-terminal" evidence="7">
    <location>
        <begin position="177"/>
        <end position="291"/>
    </location>
</feature>
<organism evidence="8 9">
    <name type="scientific">Bacillus songklensis</name>
    <dbReference type="NCBI Taxonomy" id="1069116"/>
    <lineage>
        <taxon>Bacteria</taxon>
        <taxon>Bacillati</taxon>
        <taxon>Bacillota</taxon>
        <taxon>Bacilli</taxon>
        <taxon>Bacillales</taxon>
        <taxon>Bacillaceae</taxon>
        <taxon>Bacillus</taxon>
    </lineage>
</organism>
<evidence type="ECO:0000313" key="8">
    <source>
        <dbReference type="EMBL" id="MFC3882633.1"/>
    </source>
</evidence>
<evidence type="ECO:0000259" key="6">
    <source>
        <dbReference type="Pfam" id="PF03755"/>
    </source>
</evidence>
<sequence length="291" mass="33736">MVYSMTGFGRGKAESSQYMVIVEMKSVNHRFCEMVIRMPRPLLQMEDKIKKLIQAYIKRGRIEVFVAISGENITKKKVQMDWQLLQEYMQNLQKAKDEYNLKDDIRVYDLLKMPDVLTTFEEEADHSPIYDLVLQAAEQAVVQLVEMRRLEGEQLVQDVLAHLEQIKRAREQIVLLAPQVVEQYRHRLQKRLADLAGGAIDEQRIVTEAAIFADKADINEELTRIESHLSQFIQTIREGEAMGRKLDFLVQELNREMNTIGAKANNGEIAQFVVEMKTAVERVKEQVQNIE</sequence>
<dbReference type="PANTHER" id="PTHR30636:SF3">
    <property type="entry name" value="UPF0701 PROTEIN YICC"/>
    <property type="match status" value="1"/>
</dbReference>
<accession>A0ABV8AXD6</accession>
<dbReference type="Pfam" id="PF08340">
    <property type="entry name" value="YicC-like_C"/>
    <property type="match status" value="1"/>
</dbReference>